<dbReference type="InterPro" id="IPR006143">
    <property type="entry name" value="RND_pump_MFP"/>
</dbReference>
<feature type="domain" description="Multidrug resistance protein MdtA-like barrel-sandwich hybrid" evidence="4">
    <location>
        <begin position="69"/>
        <end position="207"/>
    </location>
</feature>
<keyword evidence="7" id="KW-1185">Reference proteome</keyword>
<protein>
    <submittedName>
        <fullName evidence="6">HlyD family secretion protein</fullName>
    </submittedName>
</protein>
<dbReference type="Proteomes" id="UP000183994">
    <property type="component" value="Unassembled WGS sequence"/>
</dbReference>
<dbReference type="STRING" id="1121393.SAMN02745216_02725"/>
<feature type="domain" description="Multidrug resistance protein MdtA-like alpha-helical hairpin" evidence="3">
    <location>
        <begin position="110"/>
        <end position="176"/>
    </location>
</feature>
<dbReference type="Pfam" id="PF25954">
    <property type="entry name" value="Beta-barrel_RND_2"/>
    <property type="match status" value="1"/>
</dbReference>
<evidence type="ECO:0000256" key="2">
    <source>
        <dbReference type="SAM" id="MobiDB-lite"/>
    </source>
</evidence>
<gene>
    <name evidence="6" type="ORF">SAMN02745216_02725</name>
</gene>
<sequence length="402" mass="42935">MTFLKWIWKILKVLLMVCGAAFIVFAARNFLSAPEPPSREKSPFQTAMVTTGAMETLVSSTGTLAAVGTVEVGTQVSGTIERVLADYNDKVTKGQILAELDTSLFEASIKQAEAALAQAKAKLRQAKAEYDRNKPLFEKGHLSAQEFLTYETEKETAAASVLSSQASLDTAKTNLRNAVIKSPIDGTVIERAIEEGQTVAASYSTPTLFLIAEDLSDMQIEAAVDESDIGQIREGQPVRFTVQAYPDDEFTGVVLQIRLNPEVVSNVVTYTVVIEAPNKTGKLLPGMTATIDFIVQQIKDQLLVPNSALSFAKSEMAGPEAAAEDGPAVMISDNGSMPRRVSLETGITDGANTVVLSGAIQEGDMVVTGIKKEQSASKQSILSKLMPRPPRRSGGGGPPPGR</sequence>
<dbReference type="Gene3D" id="2.40.50.100">
    <property type="match status" value="1"/>
</dbReference>
<dbReference type="InterPro" id="IPR058625">
    <property type="entry name" value="MdtA-like_BSH"/>
</dbReference>
<dbReference type="EMBL" id="FQZU01000016">
    <property type="protein sequence ID" value="SHK01536.1"/>
    <property type="molecule type" value="Genomic_DNA"/>
</dbReference>
<organism evidence="6 7">
    <name type="scientific">Desulfatibacillum alkenivorans DSM 16219</name>
    <dbReference type="NCBI Taxonomy" id="1121393"/>
    <lineage>
        <taxon>Bacteria</taxon>
        <taxon>Pseudomonadati</taxon>
        <taxon>Thermodesulfobacteriota</taxon>
        <taxon>Desulfobacteria</taxon>
        <taxon>Desulfobacterales</taxon>
        <taxon>Desulfatibacillaceae</taxon>
        <taxon>Desulfatibacillum</taxon>
    </lineage>
</organism>
<dbReference type="GO" id="GO:1990281">
    <property type="term" value="C:efflux pump complex"/>
    <property type="evidence" value="ECO:0007669"/>
    <property type="project" value="TreeGrafter"/>
</dbReference>
<dbReference type="Gene3D" id="2.40.30.170">
    <property type="match status" value="1"/>
</dbReference>
<accession>A0A1M6P0T3</accession>
<evidence type="ECO:0000256" key="1">
    <source>
        <dbReference type="ARBA" id="ARBA00009477"/>
    </source>
</evidence>
<evidence type="ECO:0000259" key="5">
    <source>
        <dbReference type="Pfam" id="PF25954"/>
    </source>
</evidence>
<dbReference type="SUPFAM" id="SSF111369">
    <property type="entry name" value="HlyD-like secretion proteins"/>
    <property type="match status" value="1"/>
</dbReference>
<evidence type="ECO:0000259" key="3">
    <source>
        <dbReference type="Pfam" id="PF25876"/>
    </source>
</evidence>
<dbReference type="GO" id="GO:0015562">
    <property type="term" value="F:efflux transmembrane transporter activity"/>
    <property type="evidence" value="ECO:0007669"/>
    <property type="project" value="TreeGrafter"/>
</dbReference>
<dbReference type="PANTHER" id="PTHR30469:SF33">
    <property type="entry name" value="SLR1207 PROTEIN"/>
    <property type="match status" value="1"/>
</dbReference>
<dbReference type="NCBIfam" id="TIGR01730">
    <property type="entry name" value="RND_mfp"/>
    <property type="match status" value="1"/>
</dbReference>
<name>A0A1M6P0T3_9BACT</name>
<dbReference type="AlphaFoldDB" id="A0A1M6P0T3"/>
<reference evidence="7" key="1">
    <citation type="submission" date="2016-11" db="EMBL/GenBank/DDBJ databases">
        <authorList>
            <person name="Varghese N."/>
            <person name="Submissions S."/>
        </authorList>
    </citation>
    <scope>NUCLEOTIDE SEQUENCE [LARGE SCALE GENOMIC DNA]</scope>
    <source>
        <strain evidence="7">DSM 16219</strain>
    </source>
</reference>
<proteinExistence type="inferred from homology"/>
<evidence type="ECO:0000313" key="7">
    <source>
        <dbReference type="Proteomes" id="UP000183994"/>
    </source>
</evidence>
<dbReference type="InterPro" id="IPR058624">
    <property type="entry name" value="MdtA-like_HH"/>
</dbReference>
<evidence type="ECO:0000259" key="4">
    <source>
        <dbReference type="Pfam" id="PF25917"/>
    </source>
</evidence>
<dbReference type="OrthoDB" id="9784484at2"/>
<feature type="region of interest" description="Disordered" evidence="2">
    <location>
        <begin position="371"/>
        <end position="402"/>
    </location>
</feature>
<dbReference type="InterPro" id="IPR058792">
    <property type="entry name" value="Beta-barrel_RND_2"/>
</dbReference>
<dbReference type="Gene3D" id="1.10.287.470">
    <property type="entry name" value="Helix hairpin bin"/>
    <property type="match status" value="1"/>
</dbReference>
<dbReference type="PANTHER" id="PTHR30469">
    <property type="entry name" value="MULTIDRUG RESISTANCE PROTEIN MDTA"/>
    <property type="match status" value="1"/>
</dbReference>
<dbReference type="Pfam" id="PF25876">
    <property type="entry name" value="HH_MFP_RND"/>
    <property type="match status" value="1"/>
</dbReference>
<dbReference type="Pfam" id="PF25917">
    <property type="entry name" value="BSH_RND"/>
    <property type="match status" value="1"/>
</dbReference>
<evidence type="ECO:0000313" key="6">
    <source>
        <dbReference type="EMBL" id="SHK01536.1"/>
    </source>
</evidence>
<dbReference type="RefSeq" id="WP_073476670.1">
    <property type="nucleotide sequence ID" value="NZ_FQZU01000016.1"/>
</dbReference>
<feature type="domain" description="CusB-like beta-barrel" evidence="5">
    <location>
        <begin position="220"/>
        <end position="293"/>
    </location>
</feature>
<comment type="similarity">
    <text evidence="1">Belongs to the membrane fusion protein (MFP) (TC 8.A.1) family.</text>
</comment>
<dbReference type="FunFam" id="2.40.30.170:FF:000010">
    <property type="entry name" value="Efflux RND transporter periplasmic adaptor subunit"/>
    <property type="match status" value="1"/>
</dbReference>